<dbReference type="AlphaFoldDB" id="A0A368QY13"/>
<organism evidence="1">
    <name type="scientific">Setaria italica</name>
    <name type="common">Foxtail millet</name>
    <name type="synonym">Panicum italicum</name>
    <dbReference type="NCBI Taxonomy" id="4555"/>
    <lineage>
        <taxon>Eukaryota</taxon>
        <taxon>Viridiplantae</taxon>
        <taxon>Streptophyta</taxon>
        <taxon>Embryophyta</taxon>
        <taxon>Tracheophyta</taxon>
        <taxon>Spermatophyta</taxon>
        <taxon>Magnoliopsida</taxon>
        <taxon>Liliopsida</taxon>
        <taxon>Poales</taxon>
        <taxon>Poaceae</taxon>
        <taxon>PACMAD clade</taxon>
        <taxon>Panicoideae</taxon>
        <taxon>Panicodae</taxon>
        <taxon>Paniceae</taxon>
        <taxon>Cenchrinae</taxon>
        <taxon>Setaria</taxon>
    </lineage>
</organism>
<protein>
    <submittedName>
        <fullName evidence="1">Uncharacterized protein</fullName>
    </submittedName>
</protein>
<reference evidence="1" key="1">
    <citation type="journal article" date="2012" name="Nat. Biotechnol.">
        <title>Reference genome sequence of the model plant Setaria.</title>
        <authorList>
            <person name="Bennetzen J.L."/>
            <person name="Schmutz J."/>
            <person name="Wang H."/>
            <person name="Percifield R."/>
            <person name="Hawkins J."/>
            <person name="Pontaroli A.C."/>
            <person name="Estep M."/>
            <person name="Feng L."/>
            <person name="Vaughn J.N."/>
            <person name="Grimwood J."/>
            <person name="Jenkins J."/>
            <person name="Barry K."/>
            <person name="Lindquist E."/>
            <person name="Hellsten U."/>
            <person name="Deshpande S."/>
            <person name="Wang X."/>
            <person name="Wu X."/>
            <person name="Mitros T."/>
            <person name="Triplett J."/>
            <person name="Yang X."/>
            <person name="Ye C.Y."/>
            <person name="Mauro-Herrera M."/>
            <person name="Wang L."/>
            <person name="Li P."/>
            <person name="Sharma M."/>
            <person name="Sharma R."/>
            <person name="Ronald P.C."/>
            <person name="Panaud O."/>
            <person name="Kellogg E.A."/>
            <person name="Brutnell T.P."/>
            <person name="Doust A.N."/>
            <person name="Tuskan G.A."/>
            <person name="Rokhsar D."/>
            <person name="Devos K.M."/>
        </authorList>
    </citation>
    <scope>NUCLEOTIDE SEQUENCE [LARGE SCALE GENOMIC DNA]</scope>
    <source>
        <strain evidence="1">Yugu1</strain>
    </source>
</reference>
<dbReference type="EMBL" id="CM003531">
    <property type="protein sequence ID" value="RCV22837.1"/>
    <property type="molecule type" value="Genomic_DNA"/>
</dbReference>
<name>A0A368QY13_SETIT</name>
<accession>A0A368QY13</accession>
<sequence length="135" mass="14845">MARPGRGSGAGRGGWLCCCGDARPGRLLLERRVMCTSARKKGSVSVCLGPTACDSAKMTYASMGYGSMDRDQKNMGGGNVGQGDGHMGKSGRREMCIDFYHFRFFFPKDNMCIEYLELLGIEGLRTNLCDFYLEK</sequence>
<evidence type="ECO:0000313" key="1">
    <source>
        <dbReference type="EMBL" id="RCV22837.1"/>
    </source>
</evidence>
<proteinExistence type="predicted"/>
<gene>
    <name evidence="1" type="ORF">SETIT_4G251400v2</name>
</gene>
<reference evidence="1" key="2">
    <citation type="submission" date="2015-07" db="EMBL/GenBank/DDBJ databases">
        <authorList>
            <person name="Noorani M."/>
        </authorList>
    </citation>
    <scope>NUCLEOTIDE SEQUENCE</scope>
    <source>
        <strain evidence="1">Yugu1</strain>
    </source>
</reference>